<reference evidence="5 6" key="1">
    <citation type="submission" date="2019-06" db="EMBL/GenBank/DDBJ databases">
        <title>Sequencing the genomes of 1000 actinobacteria strains.</title>
        <authorList>
            <person name="Klenk H.-P."/>
        </authorList>
    </citation>
    <scope>NUCLEOTIDE SEQUENCE [LARGE SCALE GENOMIC DNA]</scope>
    <source>
        <strain evidence="5 6">DSM 46837</strain>
    </source>
</reference>
<dbReference type="InterPro" id="IPR020845">
    <property type="entry name" value="AMP-binding_CS"/>
</dbReference>
<accession>A0A543PFF5</accession>
<organism evidence="5 6">
    <name type="scientific">Blastococcus colisei</name>
    <dbReference type="NCBI Taxonomy" id="1564162"/>
    <lineage>
        <taxon>Bacteria</taxon>
        <taxon>Bacillati</taxon>
        <taxon>Actinomycetota</taxon>
        <taxon>Actinomycetes</taxon>
        <taxon>Geodermatophilales</taxon>
        <taxon>Geodermatophilaceae</taxon>
        <taxon>Blastococcus</taxon>
    </lineage>
</organism>
<dbReference type="Gene3D" id="3.40.50.12780">
    <property type="entry name" value="N-terminal domain of ligase-like"/>
    <property type="match status" value="1"/>
</dbReference>
<keyword evidence="2 5" id="KW-0436">Ligase</keyword>
<dbReference type="Pfam" id="PF13193">
    <property type="entry name" value="AMP-binding_C"/>
    <property type="match status" value="1"/>
</dbReference>
<dbReference type="InterPro" id="IPR045851">
    <property type="entry name" value="AMP-bd_C_sf"/>
</dbReference>
<dbReference type="OrthoDB" id="9803968at2"/>
<gene>
    <name evidence="5" type="ORF">FHU33_2219</name>
</gene>
<dbReference type="AlphaFoldDB" id="A0A543PFF5"/>
<comment type="caution">
    <text evidence="5">The sequence shown here is derived from an EMBL/GenBank/DDBJ whole genome shotgun (WGS) entry which is preliminary data.</text>
</comment>
<evidence type="ECO:0000313" key="6">
    <source>
        <dbReference type="Proteomes" id="UP000319865"/>
    </source>
</evidence>
<protein>
    <submittedName>
        <fullName evidence="5">Cyclohexanecarboxylate-CoA ligase</fullName>
    </submittedName>
</protein>
<feature type="domain" description="AMP-binding enzyme C-terminal" evidence="4">
    <location>
        <begin position="442"/>
        <end position="518"/>
    </location>
</feature>
<dbReference type="InterPro" id="IPR000873">
    <property type="entry name" value="AMP-dep_synth/lig_dom"/>
</dbReference>
<dbReference type="FunFam" id="3.30.300.30:FF:000008">
    <property type="entry name" value="2,3-dihydroxybenzoate-AMP ligase"/>
    <property type="match status" value="1"/>
</dbReference>
<dbReference type="GO" id="GO:0006631">
    <property type="term" value="P:fatty acid metabolic process"/>
    <property type="evidence" value="ECO:0007669"/>
    <property type="project" value="TreeGrafter"/>
</dbReference>
<dbReference type="PANTHER" id="PTHR43201:SF5">
    <property type="entry name" value="MEDIUM-CHAIN ACYL-COA LIGASE ACSF2, MITOCHONDRIAL"/>
    <property type="match status" value="1"/>
</dbReference>
<comment type="similarity">
    <text evidence="1">Belongs to the ATP-dependent AMP-binding enzyme family.</text>
</comment>
<dbReference type="PROSITE" id="PS00455">
    <property type="entry name" value="AMP_BINDING"/>
    <property type="match status" value="1"/>
</dbReference>
<evidence type="ECO:0000259" key="4">
    <source>
        <dbReference type="Pfam" id="PF13193"/>
    </source>
</evidence>
<dbReference type="GO" id="GO:0031956">
    <property type="term" value="F:medium-chain fatty acid-CoA ligase activity"/>
    <property type="evidence" value="ECO:0007669"/>
    <property type="project" value="TreeGrafter"/>
</dbReference>
<name>A0A543PFF5_9ACTN</name>
<evidence type="ECO:0000256" key="1">
    <source>
        <dbReference type="ARBA" id="ARBA00006432"/>
    </source>
</evidence>
<feature type="domain" description="AMP-dependent synthetase/ligase" evidence="3">
    <location>
        <begin position="30"/>
        <end position="392"/>
    </location>
</feature>
<dbReference type="Proteomes" id="UP000319865">
    <property type="component" value="Unassembled WGS sequence"/>
</dbReference>
<dbReference type="EMBL" id="VFQE01000001">
    <property type="protein sequence ID" value="TQN42811.1"/>
    <property type="molecule type" value="Genomic_DNA"/>
</dbReference>
<dbReference type="Gene3D" id="3.30.300.30">
    <property type="match status" value="1"/>
</dbReference>
<dbReference type="RefSeq" id="WP_142025400.1">
    <property type="nucleotide sequence ID" value="NZ_VFQE01000001.1"/>
</dbReference>
<evidence type="ECO:0000256" key="2">
    <source>
        <dbReference type="ARBA" id="ARBA00022598"/>
    </source>
</evidence>
<dbReference type="InterPro" id="IPR042099">
    <property type="entry name" value="ANL_N_sf"/>
</dbReference>
<dbReference type="PANTHER" id="PTHR43201">
    <property type="entry name" value="ACYL-COA SYNTHETASE"/>
    <property type="match status" value="1"/>
</dbReference>
<keyword evidence="6" id="KW-1185">Reference proteome</keyword>
<proteinExistence type="inferred from homology"/>
<sequence>MRAPRLTRELVERYTRPTLWEDRLIDDHLTEAARRFPDDLAVVDRGRSWTFREVDDAVSRVASMLRELGVQRGEAVSWQLPNWLEGIVLHQAALRIGAVSNPIVAIYREREVSFILQQARSRLFFVPASFRTFDYVDMAQKLLPDLPDLGDVIVVGGERDGVLSFDALMERAVPSTPEPDRSANDVVLLLYTSGTTSAPKGALHTHNTLDYENRSIIDLFELGQSDVIFMPSPITHITGLLYGMQLPFMLGSTVVLQDIWDADEAVALIEQYRCTFCVGATPFLHGVLNRSGAGTASPLRVFACGGADVPPDLIRKATDRLGTFVTRVYGSTEFPTAMSSGPRDPLEKRATTDGRRIAAAEVRIVALDGEEAPPGVEGELQVRGPELFLGYLDEELNTDSFTPDGWFHTGDVAVADAEGFLSITGRIKDIIIRGGENISAKEVEDLIFEHPKVAEVSVVGYPDPVMVERICAVVVPEDGAELELPELVAFLKSHGIANQKLPERLVLVDQLPKTASGKIQKFRLRDRLTE</sequence>
<dbReference type="Pfam" id="PF00501">
    <property type="entry name" value="AMP-binding"/>
    <property type="match status" value="1"/>
</dbReference>
<dbReference type="SUPFAM" id="SSF56801">
    <property type="entry name" value="Acetyl-CoA synthetase-like"/>
    <property type="match status" value="1"/>
</dbReference>
<evidence type="ECO:0000259" key="3">
    <source>
        <dbReference type="Pfam" id="PF00501"/>
    </source>
</evidence>
<evidence type="ECO:0000313" key="5">
    <source>
        <dbReference type="EMBL" id="TQN42811.1"/>
    </source>
</evidence>
<dbReference type="InterPro" id="IPR025110">
    <property type="entry name" value="AMP-bd_C"/>
</dbReference>